<evidence type="ECO:0000259" key="2">
    <source>
        <dbReference type="Pfam" id="PF13400"/>
    </source>
</evidence>
<organism evidence="3 4">
    <name type="scientific">Brevibacterium senegalense</name>
    <dbReference type="NCBI Taxonomy" id="1033736"/>
    <lineage>
        <taxon>Bacteria</taxon>
        <taxon>Bacillati</taxon>
        <taxon>Actinomycetota</taxon>
        <taxon>Actinomycetes</taxon>
        <taxon>Micrococcales</taxon>
        <taxon>Brevibacteriaceae</taxon>
        <taxon>Brevibacterium</taxon>
    </lineage>
</organism>
<accession>A0A921SNX5</accession>
<evidence type="ECO:0000256" key="1">
    <source>
        <dbReference type="SAM" id="Phobius"/>
    </source>
</evidence>
<evidence type="ECO:0000313" key="3">
    <source>
        <dbReference type="EMBL" id="HJG80890.1"/>
    </source>
</evidence>
<evidence type="ECO:0000313" key="4">
    <source>
        <dbReference type="Proteomes" id="UP000784435"/>
    </source>
</evidence>
<reference evidence="3" key="1">
    <citation type="journal article" date="2021" name="PeerJ">
        <title>Extensive microbial diversity within the chicken gut microbiome revealed by metagenomics and culture.</title>
        <authorList>
            <person name="Gilroy R."/>
            <person name="Ravi A."/>
            <person name="Getino M."/>
            <person name="Pursley I."/>
            <person name="Horton D.L."/>
            <person name="Alikhan N.F."/>
            <person name="Baker D."/>
            <person name="Gharbi K."/>
            <person name="Hall N."/>
            <person name="Watson M."/>
            <person name="Adriaenssens E.M."/>
            <person name="Foster-Nyarko E."/>
            <person name="Jarju S."/>
            <person name="Secka A."/>
            <person name="Antonio M."/>
            <person name="Oren A."/>
            <person name="Chaudhuri R.R."/>
            <person name="La Ragione R."/>
            <person name="Hildebrand F."/>
            <person name="Pallen M.J."/>
        </authorList>
    </citation>
    <scope>NUCLEOTIDE SEQUENCE</scope>
    <source>
        <strain evidence="3">ChiGjej5B5-7349</strain>
    </source>
</reference>
<dbReference type="Pfam" id="PF13400">
    <property type="entry name" value="Tad"/>
    <property type="match status" value="1"/>
</dbReference>
<comment type="caution">
    <text evidence="3">The sequence shown here is derived from an EMBL/GenBank/DDBJ whole genome shotgun (WGS) entry which is preliminary data.</text>
</comment>
<name>A0A921SNX5_9MICO</name>
<keyword evidence="1" id="KW-0812">Transmembrane</keyword>
<feature type="transmembrane region" description="Helical" evidence="1">
    <location>
        <begin position="12"/>
        <end position="31"/>
    </location>
</feature>
<dbReference type="Proteomes" id="UP000784435">
    <property type="component" value="Unassembled WGS sequence"/>
</dbReference>
<gene>
    <name evidence="3" type="ORF">K8V08_10815</name>
</gene>
<dbReference type="NCBIfam" id="TIGR03816">
    <property type="entry name" value="tadE_like_DECH"/>
    <property type="match status" value="1"/>
</dbReference>
<keyword evidence="1" id="KW-0472">Membrane</keyword>
<feature type="domain" description="Putative Flp pilus-assembly TadG-like N-terminal" evidence="2">
    <location>
        <begin position="7"/>
        <end position="54"/>
    </location>
</feature>
<proteinExistence type="predicted"/>
<dbReference type="AlphaFoldDB" id="A0A921SNX5"/>
<dbReference type="EMBL" id="DYUK01000231">
    <property type="protein sequence ID" value="HJG80890.1"/>
    <property type="molecule type" value="Genomic_DNA"/>
</dbReference>
<reference evidence="3" key="2">
    <citation type="submission" date="2021-09" db="EMBL/GenBank/DDBJ databases">
        <authorList>
            <person name="Gilroy R."/>
        </authorList>
    </citation>
    <scope>NUCLEOTIDE SEQUENCE</scope>
    <source>
        <strain evidence="3">ChiGjej5B5-7349</strain>
    </source>
</reference>
<protein>
    <submittedName>
        <fullName evidence="3">Flp pilus-assembly TadE/G-like family protein</fullName>
    </submittedName>
</protein>
<keyword evidence="1" id="KW-1133">Transmembrane helix</keyword>
<sequence length="117" mass="11509">MSRRDEGSSTVPAVGIATVAVALALMVGTIAQGMSARVRADTAADLAALAVVQAAGTDACDVADEVAQRNGATVTECISRPDLGKSTVTVEVPLGISVAGVGDDLTVKGTAVAGRAE</sequence>
<dbReference type="InterPro" id="IPR021202">
    <property type="entry name" value="Rv3654c-like"/>
</dbReference>
<dbReference type="InterPro" id="IPR028087">
    <property type="entry name" value="Tad_N"/>
</dbReference>